<feature type="domain" description="CCHC-type" evidence="19">
    <location>
        <begin position="2304"/>
        <end position="2319"/>
    </location>
</feature>
<dbReference type="PANTHER" id="PTHR37984:SF5">
    <property type="entry name" value="PROTEIN NYNRIN-LIKE"/>
    <property type="match status" value="1"/>
</dbReference>
<proteinExistence type="predicted"/>
<evidence type="ECO:0000259" key="19">
    <source>
        <dbReference type="PROSITE" id="PS50158"/>
    </source>
</evidence>
<dbReference type="Pfam" id="PF08284">
    <property type="entry name" value="RVP_2"/>
    <property type="match status" value="1"/>
</dbReference>
<keyword evidence="17" id="KW-0862">Zinc</keyword>
<keyword evidence="5" id="KW-0540">Nuclease</keyword>
<evidence type="ECO:0000259" key="20">
    <source>
        <dbReference type="PROSITE" id="PS50994"/>
    </source>
</evidence>
<dbReference type="Pfam" id="PF17921">
    <property type="entry name" value="Integrase_H2C2"/>
    <property type="match status" value="1"/>
</dbReference>
<evidence type="ECO:0000256" key="3">
    <source>
        <dbReference type="ARBA" id="ARBA00022679"/>
    </source>
</evidence>
<reference evidence="21" key="1">
    <citation type="journal article" date="2022" name="Int. J. Mol. Sci.">
        <title>Draft Genome of Tanacetum Coccineum: Genomic Comparison of Closely Related Tanacetum-Family Plants.</title>
        <authorList>
            <person name="Yamashiro T."/>
            <person name="Shiraishi A."/>
            <person name="Nakayama K."/>
            <person name="Satake H."/>
        </authorList>
    </citation>
    <scope>NUCLEOTIDE SEQUENCE</scope>
</reference>
<evidence type="ECO:0000256" key="7">
    <source>
        <dbReference type="ARBA" id="ARBA00022750"/>
    </source>
</evidence>
<dbReference type="EC" id="2.7.7.49" evidence="1"/>
<keyword evidence="17" id="KW-0863">Zinc-finger</keyword>
<dbReference type="InterPro" id="IPR041588">
    <property type="entry name" value="Integrase_H2C2"/>
</dbReference>
<keyword evidence="22" id="KW-1185">Reference proteome</keyword>
<dbReference type="Gene3D" id="1.10.340.70">
    <property type="match status" value="1"/>
</dbReference>
<dbReference type="Pfam" id="PF17919">
    <property type="entry name" value="RT_RNaseH_2"/>
    <property type="match status" value="1"/>
</dbReference>
<dbReference type="Gene3D" id="3.30.420.10">
    <property type="entry name" value="Ribonuclease H-like superfamily/Ribonuclease H"/>
    <property type="match status" value="1"/>
</dbReference>
<dbReference type="Pfam" id="PF00098">
    <property type="entry name" value="zf-CCHC"/>
    <property type="match status" value="3"/>
</dbReference>
<feature type="region of interest" description="Disordered" evidence="18">
    <location>
        <begin position="2355"/>
        <end position="2377"/>
    </location>
</feature>
<dbReference type="CDD" id="cd01647">
    <property type="entry name" value="RT_LTR"/>
    <property type="match status" value="1"/>
</dbReference>
<dbReference type="InterPro" id="IPR000477">
    <property type="entry name" value="RT_dom"/>
</dbReference>
<feature type="region of interest" description="Disordered" evidence="18">
    <location>
        <begin position="55"/>
        <end position="172"/>
    </location>
</feature>
<dbReference type="CDD" id="cd09274">
    <property type="entry name" value="RNase_HI_RT_Ty3"/>
    <property type="match status" value="1"/>
</dbReference>
<protein>
    <recommendedName>
        <fullName evidence="1">RNA-directed DNA polymerase</fullName>
        <ecNumber evidence="1">2.7.7.49</ecNumber>
    </recommendedName>
</protein>
<dbReference type="InterPro" id="IPR021109">
    <property type="entry name" value="Peptidase_aspartic_dom_sf"/>
</dbReference>
<dbReference type="Gene3D" id="2.40.70.10">
    <property type="entry name" value="Acid Proteases"/>
    <property type="match status" value="1"/>
</dbReference>
<dbReference type="Gene3D" id="4.10.60.10">
    <property type="entry name" value="Zinc finger, CCHC-type"/>
    <property type="match status" value="3"/>
</dbReference>
<evidence type="ECO:0000313" key="22">
    <source>
        <dbReference type="Proteomes" id="UP001151760"/>
    </source>
</evidence>
<dbReference type="InterPro" id="IPR050951">
    <property type="entry name" value="Retrovirus_Pol_polyprotein"/>
</dbReference>
<dbReference type="PROSITE" id="PS50158">
    <property type="entry name" value="ZF_CCHC"/>
    <property type="match status" value="4"/>
</dbReference>
<name>A0ABQ5HUY3_9ASTR</name>
<keyword evidence="3" id="KW-0808">Transferase</keyword>
<evidence type="ECO:0000256" key="17">
    <source>
        <dbReference type="PROSITE-ProRule" id="PRU00047"/>
    </source>
</evidence>
<dbReference type="InterPro" id="IPR043128">
    <property type="entry name" value="Rev_trsase/Diguanyl_cyclase"/>
</dbReference>
<evidence type="ECO:0000256" key="2">
    <source>
        <dbReference type="ARBA" id="ARBA00022670"/>
    </source>
</evidence>
<gene>
    <name evidence="21" type="ORF">Tco_1080429</name>
</gene>
<dbReference type="Pfam" id="PF00078">
    <property type="entry name" value="RVT_1"/>
    <property type="match status" value="1"/>
</dbReference>
<keyword evidence="11" id="KW-0229">DNA integration</keyword>
<keyword evidence="10" id="KW-0460">Magnesium</keyword>
<dbReference type="SUPFAM" id="SSF50630">
    <property type="entry name" value="Acid proteases"/>
    <property type="match status" value="1"/>
</dbReference>
<keyword evidence="16" id="KW-0511">Multifunctional enzyme</keyword>
<keyword evidence="6" id="KW-0479">Metal-binding</keyword>
<evidence type="ECO:0000256" key="10">
    <source>
        <dbReference type="ARBA" id="ARBA00022842"/>
    </source>
</evidence>
<feature type="region of interest" description="Disordered" evidence="18">
    <location>
        <begin position="589"/>
        <end position="610"/>
    </location>
</feature>
<keyword evidence="14" id="KW-0238">DNA-binding</keyword>
<dbReference type="InterPro" id="IPR001878">
    <property type="entry name" value="Znf_CCHC"/>
</dbReference>
<feature type="region of interest" description="Disordered" evidence="18">
    <location>
        <begin position="1914"/>
        <end position="1947"/>
    </location>
</feature>
<keyword evidence="13" id="KW-0239">DNA-directed DNA polymerase</keyword>
<keyword evidence="4" id="KW-0548">Nucleotidyltransferase</keyword>
<feature type="domain" description="CCHC-type" evidence="19">
    <location>
        <begin position="2341"/>
        <end position="2356"/>
    </location>
</feature>
<feature type="domain" description="Integrase catalytic" evidence="20">
    <location>
        <begin position="1374"/>
        <end position="1537"/>
    </location>
</feature>
<evidence type="ECO:0000256" key="4">
    <source>
        <dbReference type="ARBA" id="ARBA00022695"/>
    </source>
</evidence>
<evidence type="ECO:0000256" key="5">
    <source>
        <dbReference type="ARBA" id="ARBA00022722"/>
    </source>
</evidence>
<dbReference type="GO" id="GO:0003964">
    <property type="term" value="F:RNA-directed DNA polymerase activity"/>
    <property type="evidence" value="ECO:0007669"/>
    <property type="project" value="UniProtKB-KW"/>
</dbReference>
<feature type="compositionally biased region" description="Acidic residues" evidence="18">
    <location>
        <begin position="98"/>
        <end position="128"/>
    </location>
</feature>
<dbReference type="InterPro" id="IPR041577">
    <property type="entry name" value="RT_RNaseH_2"/>
</dbReference>
<feature type="compositionally biased region" description="Low complexity" evidence="18">
    <location>
        <begin position="591"/>
        <end position="604"/>
    </location>
</feature>
<evidence type="ECO:0000256" key="1">
    <source>
        <dbReference type="ARBA" id="ARBA00012493"/>
    </source>
</evidence>
<dbReference type="Gene3D" id="3.10.10.10">
    <property type="entry name" value="HIV Type 1 Reverse Transcriptase, subunit A, domain 1"/>
    <property type="match status" value="1"/>
</dbReference>
<dbReference type="InterPro" id="IPR012337">
    <property type="entry name" value="RNaseH-like_sf"/>
</dbReference>
<feature type="domain" description="CCHC-type" evidence="19">
    <location>
        <begin position="680"/>
        <end position="695"/>
    </location>
</feature>
<feature type="compositionally biased region" description="Pro residues" evidence="18">
    <location>
        <begin position="1753"/>
        <end position="1780"/>
    </location>
</feature>
<dbReference type="Gene3D" id="3.30.70.270">
    <property type="match status" value="3"/>
</dbReference>
<feature type="compositionally biased region" description="Acidic residues" evidence="18">
    <location>
        <begin position="78"/>
        <end position="90"/>
    </location>
</feature>
<evidence type="ECO:0000256" key="14">
    <source>
        <dbReference type="ARBA" id="ARBA00023125"/>
    </source>
</evidence>
<keyword evidence="15" id="KW-0233">DNA recombination</keyword>
<feature type="domain" description="CCHC-type" evidence="19">
    <location>
        <begin position="642"/>
        <end position="658"/>
    </location>
</feature>
<dbReference type="InterPro" id="IPR001584">
    <property type="entry name" value="Integrase_cat-core"/>
</dbReference>
<organism evidence="21 22">
    <name type="scientific">Tanacetum coccineum</name>
    <dbReference type="NCBI Taxonomy" id="301880"/>
    <lineage>
        <taxon>Eukaryota</taxon>
        <taxon>Viridiplantae</taxon>
        <taxon>Streptophyta</taxon>
        <taxon>Embryophyta</taxon>
        <taxon>Tracheophyta</taxon>
        <taxon>Spermatophyta</taxon>
        <taxon>Magnoliopsida</taxon>
        <taxon>eudicotyledons</taxon>
        <taxon>Gunneridae</taxon>
        <taxon>Pentapetalae</taxon>
        <taxon>asterids</taxon>
        <taxon>campanulids</taxon>
        <taxon>Asterales</taxon>
        <taxon>Asteraceae</taxon>
        <taxon>Asteroideae</taxon>
        <taxon>Anthemideae</taxon>
        <taxon>Anthemidinae</taxon>
        <taxon>Tanacetum</taxon>
    </lineage>
</organism>
<dbReference type="InterPro" id="IPR036875">
    <property type="entry name" value="Znf_CCHC_sf"/>
</dbReference>
<sequence>MSSSSTVTYTSVYTDSEPGRVFWELMRSCLIEVPYVLEPEYPKYLVSSDAEAPLEDQTLPADASPTALSPGYVAKPDPDEDPEEDPEEDHADYPADGGDGEDEPSDDDDDDDTDDEDEEPFEDEEEEEHLALADSSAVLVVDPVPSAGDTEAFEMDESAPTPRSPQTKVSFSQTCLHRERKTVILEPPMSLSMEARIAEYAAAPTPPSPPPSPLSPWEDIPEAELPPRKRLCLTAPTLRYEVGESLTAAPRPIGGHRANYGFIGTMDAEIRRQRAEEVGYGIRDVWEQDTRDIYAVIEDTQDRQTRLFQRVDGLVEDRQFHYETARLLDQKALVSREARAHSIGLSSAVHYELQAYRTHTQMQDYRIASQESLITTLIAHVSSLQGQLPAVLGHIQALQAKDQTHADDPEGAASTAVEQYCRQEEPLCYCKGVAALLQRAAATASAFATCTFLGNALTWWNSHMKTVTQDVAYAMDWKALKKMMTVKYCPRGEIKKLEIELWNLKVKGTDVASYTLRFQELALMCGRMFHEESEEVEKYVGGLPDMIRGNVMSYQPKTMEKAIEFANDQMDQKVLTITERQAEQKRKLEFNAGNNQGHQQQNKRQNTRRAYTVRPGEKREYTGSLPLCIKCNYHYKGPCAPRCNKCKKIGHLARDCRSSSPNGNNNNRGNFGTTQNVVTCYECGVQGHFKKHCPKLKNGNRDNQRGNGKAPAKVYVVGNAGTNPDSNVVTGSFLLNNRYASILFNTGADRSFVSTTFSSLIDITPTTLDHYYDVELADGKIIGINTIIRGCTLNFLDHPFNINLMPIELGSFDIIIGMDWLSKYHAVVDCAEKIVRIPWGNETLIVHGDGSNQENRTRLNIISCTKTHKYLLKGHNVFLAHVTTKETEDKSGEKRLKDVPIVRDFPEVFLEDLPGLLPARQVEFQIDLIPGAASVAREPDRLAPSEMKELSGQLQELSNKGFIRPSSSPWGALVLFVKKKVESFWMCIDYRELNKLTVKNRYPLPRIDDLFDQLQGSSVYSKIDLRSGYHQLRVREEDILKMTFRTRYGHYESKGIHVDPAKIESIKDWASPKTPTEIRQFLGLAGYYRRFIEGFSKIAKPMTKLTQKKVAFEWGDKQEAAFQTLKHKLCSAPILALPQGAENFIVYCDASHKGLGAVLMQNEKVIAYASRQLKIHEKNYTTHDLELGAVVFALKIWRHYLYGTKCMVFTDHKSLQHILDQKELNMRQRHWLELLSDYDCEIRYHPGKANVVADALSRKERIKPLRVRALVMTIGLDLPKQILNAQTSTKNQRSQEEMYGSWLPCYGDLRTVIMHESHKSKYSIHPGSDKMYQDMKKLYWWPNMKADIATYVSKCLTCARVKAEHQRPSGLLVQPEIPQWKWDNITMDFVTKLPKSSQGYDTIWVIVDRLTKSAIFTPMRETDSMEKLARMYLKEVVTRHGIPVSIICDRDPRFASNFWRSLQKALGTNLDMSTAYHPQTDGQSERTIQTLKDMLRACVIDFGNGWVRHLPLVEFSYNNSYHASIKAAPFEALYGRKCRSPVCWAEVGQVQLTGPEMVQETTEKVIQIKQRMQAAHDRQKSYADLKRKPMEFQVGDRVMLKVSPWKGVVRFGKRGKLNPRYVGPFKVLEKVGSIAYKLELPQELSCVHNTFHVSNLKKCYSDEPLAVPLKGLHVDDKLRFMEEPVKIMDREVKRLKQSLTYTSVYTDSEPRRVFWGADEELSDGGSPRVIVYGYDGLPMQPVAPPSLDYVPGPEHPPSPDYVPGPEHPPSPVEVPYVPEPEYPEYLVPSDAEAPLEDQPLPVDASPTCLSPGYVADSDPEEDPEEDHADYPADGGDGGGAPSSAELFCYTVVDPVPSTRDTKAFETDESAPTPRSPQIRIPFAQTRLRRAQKTVSLEPPMSPSMEARIAEYVAAPTPPSPPPSPLSPWTSPLPQIPSPPLHNSRIDKVSSQSTHIHYTSVTTTFTTTLYPHLYRTLYTTTTTLAHYPYHYSDVGIRREDILEAELPPRKRLCPTAPTSRRRERGVGYGIRDVWVDPTEVVEEVAPTTLEGVNARVTELVAVQEQDTQDIYAVIEDTQDRQNSLFLEIDATNRSNSAAALANHETLRNNTNGHGDGSHNSDTRIRGTVRTPLFHISNCVVENQVKFATCTFLGNALTWWNSHMKTVTQDVAYAMDWKALKKMMTVKYCPKGKIKKLEIELWNLKVRGTDVASYTMCFQELALMCGRMFHEESEEVEKYVGGLPDMIRGNVMSYQPKTMEKAIEFANDQMDQKVLTITERQAEQKRKLELMRNNDRALQKQETKQCNKCKKIGHLARDCRSSGPNGNNNNRGNFGTTQNAVTCYECGVQGHFKKDCPKLKNGNRGNQRGNGNAPKPRSYVNKKEHEEHLKAILELLKKEELYLNSLNVNFGFLRISIAKPMTKLTQKKVAFEWGDKQEAAFQTLKNKLCSAPILALPQGAENFIVYCDASHKGLGRC</sequence>
<dbReference type="InterPro" id="IPR043502">
    <property type="entry name" value="DNA/RNA_pol_sf"/>
</dbReference>
<evidence type="ECO:0000256" key="16">
    <source>
        <dbReference type="ARBA" id="ARBA00023268"/>
    </source>
</evidence>
<dbReference type="SMART" id="SM00343">
    <property type="entry name" value="ZnF_C2HC"/>
    <property type="match status" value="4"/>
</dbReference>
<evidence type="ECO:0000256" key="8">
    <source>
        <dbReference type="ARBA" id="ARBA00022759"/>
    </source>
</evidence>
<dbReference type="InterPro" id="IPR041373">
    <property type="entry name" value="RT_RNaseH"/>
</dbReference>
<evidence type="ECO:0000256" key="9">
    <source>
        <dbReference type="ARBA" id="ARBA00022801"/>
    </source>
</evidence>
<dbReference type="SUPFAM" id="SSF56672">
    <property type="entry name" value="DNA/RNA polymerases"/>
    <property type="match status" value="2"/>
</dbReference>
<keyword evidence="7" id="KW-0064">Aspartyl protease</keyword>
<dbReference type="Pfam" id="PF03732">
    <property type="entry name" value="Retrotrans_gag"/>
    <property type="match status" value="2"/>
</dbReference>
<dbReference type="InterPro" id="IPR005162">
    <property type="entry name" value="Retrotrans_gag_dom"/>
</dbReference>
<dbReference type="PANTHER" id="PTHR37984">
    <property type="entry name" value="PROTEIN CBG26694"/>
    <property type="match status" value="1"/>
</dbReference>
<evidence type="ECO:0000256" key="12">
    <source>
        <dbReference type="ARBA" id="ARBA00022918"/>
    </source>
</evidence>
<dbReference type="CDD" id="cd00303">
    <property type="entry name" value="retropepsin_like"/>
    <property type="match status" value="1"/>
</dbReference>
<feature type="compositionally biased region" description="Acidic residues" evidence="18">
    <location>
        <begin position="1817"/>
        <end position="1827"/>
    </location>
</feature>
<keyword evidence="8" id="KW-0255">Endonuclease</keyword>
<accession>A0ABQ5HUY3</accession>
<evidence type="ECO:0000313" key="21">
    <source>
        <dbReference type="EMBL" id="GJT91584.1"/>
    </source>
</evidence>
<dbReference type="InterPro" id="IPR036397">
    <property type="entry name" value="RNaseH_sf"/>
</dbReference>
<dbReference type="EMBL" id="BQNB010020032">
    <property type="protein sequence ID" value="GJT91584.1"/>
    <property type="molecule type" value="Genomic_DNA"/>
</dbReference>
<evidence type="ECO:0000256" key="18">
    <source>
        <dbReference type="SAM" id="MobiDB-lite"/>
    </source>
</evidence>
<dbReference type="SUPFAM" id="SSF57756">
    <property type="entry name" value="Retrovirus zinc finger-like domains"/>
    <property type="match status" value="2"/>
</dbReference>
<evidence type="ECO:0000256" key="13">
    <source>
        <dbReference type="ARBA" id="ARBA00022932"/>
    </source>
</evidence>
<keyword evidence="9" id="KW-0378">Hydrolase</keyword>
<evidence type="ECO:0000256" key="15">
    <source>
        <dbReference type="ARBA" id="ARBA00023172"/>
    </source>
</evidence>
<evidence type="ECO:0000256" key="11">
    <source>
        <dbReference type="ARBA" id="ARBA00022908"/>
    </source>
</evidence>
<evidence type="ECO:0000256" key="6">
    <source>
        <dbReference type="ARBA" id="ARBA00022723"/>
    </source>
</evidence>
<keyword evidence="12 21" id="KW-0695">RNA-directed DNA polymerase</keyword>
<comment type="caution">
    <text evidence="21">The sequence shown here is derived from an EMBL/GenBank/DDBJ whole genome shotgun (WGS) entry which is preliminary data.</text>
</comment>
<dbReference type="Pfam" id="PF24626">
    <property type="entry name" value="SH3_Tf2-1"/>
    <property type="match status" value="1"/>
</dbReference>
<dbReference type="InterPro" id="IPR056924">
    <property type="entry name" value="SH3_Tf2-1"/>
</dbReference>
<dbReference type="PROSITE" id="PS50994">
    <property type="entry name" value="INTEGRASE"/>
    <property type="match status" value="1"/>
</dbReference>
<feature type="compositionally biased region" description="Low complexity" evidence="18">
    <location>
        <begin position="2360"/>
        <end position="2370"/>
    </location>
</feature>
<feature type="region of interest" description="Disordered" evidence="18">
    <location>
        <begin position="1743"/>
        <end position="1844"/>
    </location>
</feature>
<dbReference type="SUPFAM" id="SSF53098">
    <property type="entry name" value="Ribonuclease H-like"/>
    <property type="match status" value="1"/>
</dbReference>
<reference evidence="21" key="2">
    <citation type="submission" date="2022-01" db="EMBL/GenBank/DDBJ databases">
        <authorList>
            <person name="Yamashiro T."/>
            <person name="Shiraishi A."/>
            <person name="Satake H."/>
            <person name="Nakayama K."/>
        </authorList>
    </citation>
    <scope>NUCLEOTIDE SEQUENCE</scope>
</reference>
<keyword evidence="2" id="KW-0645">Protease</keyword>
<dbReference type="Proteomes" id="UP001151760">
    <property type="component" value="Unassembled WGS sequence"/>
</dbReference>
<dbReference type="Pfam" id="PF17917">
    <property type="entry name" value="RT_RNaseH"/>
    <property type="match status" value="1"/>
</dbReference>
<feature type="compositionally biased region" description="Pro residues" evidence="18">
    <location>
        <begin position="1915"/>
        <end position="1925"/>
    </location>
</feature>